<accession>A0AAD8A5E4</accession>
<comment type="caution">
    <text evidence="2">The sequence shown here is derived from an EMBL/GenBank/DDBJ whole genome shotgun (WGS) entry which is preliminary data.</text>
</comment>
<feature type="non-terminal residue" evidence="2">
    <location>
        <position position="1"/>
    </location>
</feature>
<evidence type="ECO:0000259" key="1">
    <source>
        <dbReference type="Pfam" id="PF01593"/>
    </source>
</evidence>
<dbReference type="PANTHER" id="PTHR10742">
    <property type="entry name" value="FLAVIN MONOAMINE OXIDASE"/>
    <property type="match status" value="1"/>
</dbReference>
<dbReference type="InterPro" id="IPR050281">
    <property type="entry name" value="Flavin_monoamine_oxidase"/>
</dbReference>
<gene>
    <name evidence="2" type="ORF">L9F63_001406</name>
</gene>
<dbReference type="GO" id="GO:0046592">
    <property type="term" value="F:polyamine oxidase activity"/>
    <property type="evidence" value="ECO:0007669"/>
    <property type="project" value="TreeGrafter"/>
</dbReference>
<dbReference type="SUPFAM" id="SSF54373">
    <property type="entry name" value="FAD-linked reductases, C-terminal domain"/>
    <property type="match status" value="1"/>
</dbReference>
<reference evidence="2" key="2">
    <citation type="submission" date="2023-05" db="EMBL/GenBank/DDBJ databases">
        <authorList>
            <person name="Fouks B."/>
        </authorList>
    </citation>
    <scope>NUCLEOTIDE SEQUENCE</scope>
    <source>
        <strain evidence="2">Stay&amp;Tobe</strain>
        <tissue evidence="2">Testes</tissue>
    </source>
</reference>
<sequence length="560" mass="63556">KNNMRYEIPPVPGWSHMKTYKAVIVGAGIAGLAAAKTLLDTGVRDFVILEAQDHAGGRINSVTLNGGWVEAGAQWIHGQNNEVWRLAHKYNLLSDITSSEGEGPYLREDGVEFQPSLVKEVQSVVERILEECEQYADENCMKTFPKSIGHHLKSKFEEYLNSCQDSQERRRMKEELYDWHTKFQVIDNSCSSLNKLSAKAWGTYLFSGGKDYVNFNGGYSSLVKNIVNELPANALHLNCPVNIVKWEEKLQVKENYKADSIIQTTNKERLLTNGYKLDALLEKIGHEDRRHSWDSPPVMVLCDNGTFYAADHIIVTCSLGCLKQKYKTMFDPQLPDSMIQAIEDMGFATINKIFLSYKKPWWDTGTKGFQLLWSKYNLCIPSREEKCSWTRDLTGFDVVYGQEAVLVGWVGGKGAELVEELTEEEVGEHCTTLLRQFTRNKNIPLPTRVIRSEWHKNKYVQGGYSHSTEKCDVSSAGPSDLIQPVYSQVYYNNIPSERKHPVVMLAGEAAHEHYFSTTHGAYETGQKQGRVILDYLKSQSMLPVVKKQPSLEYSLQQVQL</sequence>
<dbReference type="InterPro" id="IPR002937">
    <property type="entry name" value="Amino_oxidase"/>
</dbReference>
<dbReference type="PANTHER" id="PTHR10742:SF416">
    <property type="entry name" value="SPERMINE OXIDASE"/>
    <property type="match status" value="1"/>
</dbReference>
<dbReference type="Proteomes" id="UP001233999">
    <property type="component" value="Unassembled WGS sequence"/>
</dbReference>
<name>A0AAD8A5E4_DIPPU</name>
<evidence type="ECO:0000313" key="3">
    <source>
        <dbReference type="Proteomes" id="UP001233999"/>
    </source>
</evidence>
<evidence type="ECO:0000313" key="2">
    <source>
        <dbReference type="EMBL" id="KAJ9592067.1"/>
    </source>
</evidence>
<organism evidence="2 3">
    <name type="scientific">Diploptera punctata</name>
    <name type="common">Pacific beetle cockroach</name>
    <dbReference type="NCBI Taxonomy" id="6984"/>
    <lineage>
        <taxon>Eukaryota</taxon>
        <taxon>Metazoa</taxon>
        <taxon>Ecdysozoa</taxon>
        <taxon>Arthropoda</taxon>
        <taxon>Hexapoda</taxon>
        <taxon>Insecta</taxon>
        <taxon>Pterygota</taxon>
        <taxon>Neoptera</taxon>
        <taxon>Polyneoptera</taxon>
        <taxon>Dictyoptera</taxon>
        <taxon>Blattodea</taxon>
        <taxon>Blaberoidea</taxon>
        <taxon>Blaberidae</taxon>
        <taxon>Diplopterinae</taxon>
        <taxon>Diploptera</taxon>
    </lineage>
</organism>
<reference evidence="2" key="1">
    <citation type="journal article" date="2023" name="IScience">
        <title>Live-bearing cockroach genome reveals convergent evolutionary mechanisms linked to viviparity in insects and beyond.</title>
        <authorList>
            <person name="Fouks B."/>
            <person name="Harrison M.C."/>
            <person name="Mikhailova A.A."/>
            <person name="Marchal E."/>
            <person name="English S."/>
            <person name="Carruthers M."/>
            <person name="Jennings E.C."/>
            <person name="Chiamaka E.L."/>
            <person name="Frigard R.A."/>
            <person name="Pippel M."/>
            <person name="Attardo G.M."/>
            <person name="Benoit J.B."/>
            <person name="Bornberg-Bauer E."/>
            <person name="Tobe S.S."/>
        </authorList>
    </citation>
    <scope>NUCLEOTIDE SEQUENCE</scope>
    <source>
        <strain evidence="2">Stay&amp;Tobe</strain>
    </source>
</reference>
<dbReference type="EMBL" id="JASPKZ010003848">
    <property type="protein sequence ID" value="KAJ9592067.1"/>
    <property type="molecule type" value="Genomic_DNA"/>
</dbReference>
<keyword evidence="3" id="KW-1185">Reference proteome</keyword>
<dbReference type="SUPFAM" id="SSF51905">
    <property type="entry name" value="FAD/NAD(P)-binding domain"/>
    <property type="match status" value="1"/>
</dbReference>
<dbReference type="Gene3D" id="3.50.50.60">
    <property type="entry name" value="FAD/NAD(P)-binding domain"/>
    <property type="match status" value="2"/>
</dbReference>
<dbReference type="AlphaFoldDB" id="A0AAD8A5E4"/>
<protein>
    <recommendedName>
        <fullName evidence="1">Amine oxidase domain-containing protein</fullName>
    </recommendedName>
</protein>
<dbReference type="InterPro" id="IPR036188">
    <property type="entry name" value="FAD/NAD-bd_sf"/>
</dbReference>
<feature type="domain" description="Amine oxidase" evidence="1">
    <location>
        <begin position="293"/>
        <end position="530"/>
    </location>
</feature>
<proteinExistence type="predicted"/>
<feature type="domain" description="Amine oxidase" evidence="1">
    <location>
        <begin position="29"/>
        <end position="265"/>
    </location>
</feature>
<dbReference type="Pfam" id="PF01593">
    <property type="entry name" value="Amino_oxidase"/>
    <property type="match status" value="2"/>
</dbReference>